<dbReference type="InterPro" id="IPR036974">
    <property type="entry name" value="PUA_sf"/>
</dbReference>
<name>A0A1X0Q7L7_9MICR</name>
<sequence length="86" mass="10088">MIMRESYLLKKVDKMIIYDNEYQPSGCGTIPEKRDIERYINHDVVVDKKTNLLMKLIDGLRTLYNVKRLVILVHLIPMSVACYPFA</sequence>
<gene>
    <name evidence="2" type="ORF">A0H76_644</name>
</gene>
<dbReference type="AlphaFoldDB" id="A0A1X0Q7L7"/>
<evidence type="ECO:0000313" key="3">
    <source>
        <dbReference type="Proteomes" id="UP000192501"/>
    </source>
</evidence>
<evidence type="ECO:0000313" key="2">
    <source>
        <dbReference type="EMBL" id="ORD95734.1"/>
    </source>
</evidence>
<accession>A0A1X0Q7L7</accession>
<dbReference type="Pfam" id="PF08068">
    <property type="entry name" value="DKCLD"/>
    <property type="match status" value="1"/>
</dbReference>
<dbReference type="EMBL" id="LTAI01001275">
    <property type="protein sequence ID" value="ORD95734.1"/>
    <property type="molecule type" value="Genomic_DNA"/>
</dbReference>
<protein>
    <recommendedName>
        <fullName evidence="1">Dyskerin-like domain-containing protein</fullName>
    </recommendedName>
</protein>
<evidence type="ECO:0000259" key="1">
    <source>
        <dbReference type="Pfam" id="PF08068"/>
    </source>
</evidence>
<dbReference type="Gene3D" id="2.30.130.10">
    <property type="entry name" value="PUA domain"/>
    <property type="match status" value="1"/>
</dbReference>
<proteinExistence type="predicted"/>
<feature type="domain" description="Dyskerin-like" evidence="1">
    <location>
        <begin position="7"/>
        <end position="51"/>
    </location>
</feature>
<dbReference type="Proteomes" id="UP000192501">
    <property type="component" value="Unassembled WGS sequence"/>
</dbReference>
<comment type="caution">
    <text evidence="2">The sequence shown here is derived from an EMBL/GenBank/DDBJ whole genome shotgun (WGS) entry which is preliminary data.</text>
</comment>
<dbReference type="VEuPathDB" id="MicrosporidiaDB:A0H76_644"/>
<reference evidence="2 3" key="1">
    <citation type="journal article" date="2017" name="Environ. Microbiol.">
        <title>Decay of the glycolytic pathway and adaptation to intranuclear parasitism within Enterocytozoonidae microsporidia.</title>
        <authorList>
            <person name="Wiredu Boakye D."/>
            <person name="Jaroenlak P."/>
            <person name="Prachumwat A."/>
            <person name="Williams T.A."/>
            <person name="Bateman K.S."/>
            <person name="Itsathitphaisarn O."/>
            <person name="Sritunyalucksana K."/>
            <person name="Paszkiewicz K.H."/>
            <person name="Moore K.A."/>
            <person name="Stentiford G.D."/>
            <person name="Williams B.A."/>
        </authorList>
    </citation>
    <scope>NUCLEOTIDE SEQUENCE [LARGE SCALE GENOMIC DNA]</scope>
    <source>
        <strain evidence="3">canceri</strain>
    </source>
</reference>
<dbReference type="GO" id="GO:0003723">
    <property type="term" value="F:RNA binding"/>
    <property type="evidence" value="ECO:0007669"/>
    <property type="project" value="InterPro"/>
</dbReference>
<organism evidence="2 3">
    <name type="scientific">Hepatospora eriocheir</name>
    <dbReference type="NCBI Taxonomy" id="1081669"/>
    <lineage>
        <taxon>Eukaryota</taxon>
        <taxon>Fungi</taxon>
        <taxon>Fungi incertae sedis</taxon>
        <taxon>Microsporidia</taxon>
        <taxon>Hepatosporidae</taxon>
        <taxon>Hepatospora</taxon>
    </lineage>
</organism>
<dbReference type="InterPro" id="IPR012960">
    <property type="entry name" value="Dyskerin-like"/>
</dbReference>